<dbReference type="Pfam" id="PF02682">
    <property type="entry name" value="CT_C_D"/>
    <property type="match status" value="1"/>
</dbReference>
<keyword evidence="6" id="KW-1185">Reference proteome</keyword>
<keyword evidence="2 5" id="KW-0378">Hydrolase</keyword>
<name>A0ABV8TW75_9ACTN</name>
<gene>
    <name evidence="5" type="ORF">ACFPET_06385</name>
</gene>
<keyword evidence="1" id="KW-0547">Nucleotide-binding</keyword>
<accession>A0ABV8TW75</accession>
<keyword evidence="3" id="KW-0067">ATP-binding</keyword>
<evidence type="ECO:0000256" key="1">
    <source>
        <dbReference type="ARBA" id="ARBA00022741"/>
    </source>
</evidence>
<evidence type="ECO:0000256" key="2">
    <source>
        <dbReference type="ARBA" id="ARBA00022801"/>
    </source>
</evidence>
<dbReference type="InterPro" id="IPR029000">
    <property type="entry name" value="Cyclophilin-like_dom_sf"/>
</dbReference>
<dbReference type="PANTHER" id="PTHR34698:SF2">
    <property type="entry name" value="5-OXOPROLINASE SUBUNIT B"/>
    <property type="match status" value="1"/>
</dbReference>
<evidence type="ECO:0000313" key="6">
    <source>
        <dbReference type="Proteomes" id="UP001595823"/>
    </source>
</evidence>
<feature type="domain" description="Carboxyltransferase" evidence="4">
    <location>
        <begin position="2"/>
        <end position="192"/>
    </location>
</feature>
<dbReference type="Proteomes" id="UP001595823">
    <property type="component" value="Unassembled WGS sequence"/>
</dbReference>
<dbReference type="RefSeq" id="WP_380618893.1">
    <property type="nucleotide sequence ID" value="NZ_JBHSDK010000010.1"/>
</dbReference>
<dbReference type="GO" id="GO:0016787">
    <property type="term" value="F:hydrolase activity"/>
    <property type="evidence" value="ECO:0007669"/>
    <property type="project" value="UniProtKB-KW"/>
</dbReference>
<dbReference type="PANTHER" id="PTHR34698">
    <property type="entry name" value="5-OXOPROLINASE SUBUNIT B"/>
    <property type="match status" value="1"/>
</dbReference>
<sequence length="204" mass="22432">MTTVRPAGPHGLLVECADTASATALFRHVQRRRAVGDLDVRDVIPGAETVLLDGVADRDAVARLAYSWAPSPEEYPEDREVTVEVRYDGPDLDQVAEELSMSVDALKALHMSSTFTAAFSGFMPGFAYMEGFPRPVRRHSEARTEVPAGAVGLAADYCGIYPRSTPGGWKLIATMVDPERLWDERHEPAALIYPGTRVRFEEVQ</sequence>
<dbReference type="Gene3D" id="3.30.1360.40">
    <property type="match status" value="1"/>
</dbReference>
<dbReference type="InterPro" id="IPR003833">
    <property type="entry name" value="CT_C_D"/>
</dbReference>
<evidence type="ECO:0000313" key="5">
    <source>
        <dbReference type="EMBL" id="MFC4334821.1"/>
    </source>
</evidence>
<evidence type="ECO:0000256" key="3">
    <source>
        <dbReference type="ARBA" id="ARBA00022840"/>
    </source>
</evidence>
<dbReference type="SMART" id="SM00796">
    <property type="entry name" value="AHS1"/>
    <property type="match status" value="1"/>
</dbReference>
<reference evidence="6" key="1">
    <citation type="journal article" date="2019" name="Int. J. Syst. Evol. Microbiol.">
        <title>The Global Catalogue of Microorganisms (GCM) 10K type strain sequencing project: providing services to taxonomists for standard genome sequencing and annotation.</title>
        <authorList>
            <consortium name="The Broad Institute Genomics Platform"/>
            <consortium name="The Broad Institute Genome Sequencing Center for Infectious Disease"/>
            <person name="Wu L."/>
            <person name="Ma J."/>
        </authorList>
    </citation>
    <scope>NUCLEOTIDE SEQUENCE [LARGE SCALE GENOMIC DNA]</scope>
    <source>
        <strain evidence="6">IBRC-M 10908</strain>
    </source>
</reference>
<organism evidence="5 6">
    <name type="scientific">Salininema proteolyticum</name>
    <dbReference type="NCBI Taxonomy" id="1607685"/>
    <lineage>
        <taxon>Bacteria</taxon>
        <taxon>Bacillati</taxon>
        <taxon>Actinomycetota</taxon>
        <taxon>Actinomycetes</taxon>
        <taxon>Glycomycetales</taxon>
        <taxon>Glycomycetaceae</taxon>
        <taxon>Salininema</taxon>
    </lineage>
</organism>
<comment type="caution">
    <text evidence="5">The sequence shown here is derived from an EMBL/GenBank/DDBJ whole genome shotgun (WGS) entry which is preliminary data.</text>
</comment>
<dbReference type="EMBL" id="JBHSDK010000010">
    <property type="protein sequence ID" value="MFC4334821.1"/>
    <property type="molecule type" value="Genomic_DNA"/>
</dbReference>
<protein>
    <submittedName>
        <fullName evidence="5">Allophanate hydrolase subunit 1</fullName>
    </submittedName>
</protein>
<proteinExistence type="predicted"/>
<dbReference type="InterPro" id="IPR010016">
    <property type="entry name" value="PxpB"/>
</dbReference>
<dbReference type="Gene3D" id="2.40.100.10">
    <property type="entry name" value="Cyclophilin-like"/>
    <property type="match status" value="1"/>
</dbReference>
<dbReference type="SUPFAM" id="SSF50891">
    <property type="entry name" value="Cyclophilin-like"/>
    <property type="match status" value="1"/>
</dbReference>
<evidence type="ECO:0000259" key="4">
    <source>
        <dbReference type="SMART" id="SM00796"/>
    </source>
</evidence>